<proteinExistence type="predicted"/>
<reference evidence="1" key="1">
    <citation type="journal article" date="2021" name="Proc. Natl. Acad. Sci. U.S.A.">
        <title>Global biogeography of chemosynthetic symbionts reveals both localized and globally distributed symbiont groups. .</title>
        <authorList>
            <person name="Osvatic J.T."/>
            <person name="Wilkins L.G.E."/>
            <person name="Leibrecht L."/>
            <person name="Leray M."/>
            <person name="Zauner S."/>
            <person name="Polzin J."/>
            <person name="Camacho Y."/>
            <person name="Gros O."/>
            <person name="van Gils J.A."/>
            <person name="Eisen J.A."/>
            <person name="Petersen J.M."/>
            <person name="Yuen B."/>
        </authorList>
    </citation>
    <scope>NUCLEOTIDE SEQUENCE</scope>
    <source>
        <strain evidence="1">MAGclacostrist064TRANS</strain>
    </source>
</reference>
<organism evidence="1 2">
    <name type="scientific">Candidatus Thiodiazotropha taylori</name>
    <dbReference type="NCBI Taxonomy" id="2792791"/>
    <lineage>
        <taxon>Bacteria</taxon>
        <taxon>Pseudomonadati</taxon>
        <taxon>Pseudomonadota</taxon>
        <taxon>Gammaproteobacteria</taxon>
        <taxon>Chromatiales</taxon>
        <taxon>Sedimenticolaceae</taxon>
        <taxon>Candidatus Thiodiazotropha</taxon>
    </lineage>
</organism>
<keyword evidence="1" id="KW-0378">Hydrolase</keyword>
<accession>A0A9E4N5A7</accession>
<comment type="caution">
    <text evidence="1">The sequence shown here is derived from an EMBL/GenBank/DDBJ whole genome shotgun (WGS) entry which is preliminary data.</text>
</comment>
<evidence type="ECO:0000313" key="2">
    <source>
        <dbReference type="Proteomes" id="UP000886667"/>
    </source>
</evidence>
<dbReference type="AlphaFoldDB" id="A0A9E4N5A7"/>
<gene>
    <name evidence="1" type="ORF">JAZ07_14625</name>
</gene>
<dbReference type="EMBL" id="JAEPCM010000514">
    <property type="protein sequence ID" value="MCG7947574.1"/>
    <property type="molecule type" value="Genomic_DNA"/>
</dbReference>
<dbReference type="Gene3D" id="1.10.1780.10">
    <property type="entry name" value="Clp, N-terminal domain"/>
    <property type="match status" value="1"/>
</dbReference>
<sequence length="142" mass="15624">MGEEKPGAEHFVLSALNLEDGTAKRAFERLGADSGKFQAAVEKQYSEALSHIGMDPPSLDIQPEPIETTKTFQESQASGQDLMKKLFALKQQDKQHPLLGAHVLCAVADMQHGVVSRAFRVMGIKPEQLIRCAREEIHGDLT</sequence>
<protein>
    <submittedName>
        <fullName evidence="1">Clp protease N-terminal domain-containing protein</fullName>
    </submittedName>
</protein>
<evidence type="ECO:0000313" key="1">
    <source>
        <dbReference type="EMBL" id="MCG7947574.1"/>
    </source>
</evidence>
<dbReference type="GO" id="GO:0006508">
    <property type="term" value="P:proteolysis"/>
    <property type="evidence" value="ECO:0007669"/>
    <property type="project" value="UniProtKB-KW"/>
</dbReference>
<dbReference type="InterPro" id="IPR036628">
    <property type="entry name" value="Clp_N_dom_sf"/>
</dbReference>
<keyword evidence="1" id="KW-0645">Protease</keyword>
<name>A0A9E4N5A7_9GAMM</name>
<dbReference type="GO" id="GO:0008233">
    <property type="term" value="F:peptidase activity"/>
    <property type="evidence" value="ECO:0007669"/>
    <property type="project" value="UniProtKB-KW"/>
</dbReference>
<dbReference type="Proteomes" id="UP000886667">
    <property type="component" value="Unassembled WGS sequence"/>
</dbReference>